<dbReference type="PANTHER" id="PTHR12128">
    <property type="entry name" value="DIHYDRODIPICOLINATE SYNTHASE"/>
    <property type="match status" value="1"/>
</dbReference>
<dbReference type="InterPro" id="IPR002220">
    <property type="entry name" value="DapA-like"/>
</dbReference>
<evidence type="ECO:0000256" key="3">
    <source>
        <dbReference type="PIRSR" id="PIRSR001365-1"/>
    </source>
</evidence>
<dbReference type="SUPFAM" id="SSF51569">
    <property type="entry name" value="Aldolase"/>
    <property type="match status" value="1"/>
</dbReference>
<gene>
    <name evidence="5" type="ORF">SAMN02927914_00207</name>
</gene>
<feature type="binding site" evidence="4">
    <location>
        <position position="63"/>
    </location>
    <ligand>
        <name>pyruvate</name>
        <dbReference type="ChEBI" id="CHEBI:15361"/>
    </ligand>
</feature>
<sequence length="310" mass="32781">MLVSYHYLQASFGDFLVTSRFGLSAALATPFDASGQIAIAPMVAQARRCLAEGCGSVTLFGTTGEGASVGAQERRSVTEAMLAAGILPRQIVAGVLVDAAEDAAEQARHALQRGARNILLAPPSYFKNVGEDGLFGWFSAVFAALGPLARGVLLYNIPSVTMVQLSLGLIGRLRTAFPDVVAGVKDSGGDWSYSEALLGAHGDLVILIGDERHLARAVRLGAQGAISGMANFVTGEIRAMAEDGRDDARVESFVLELLKYPVTPAVKVMVARKTGDDRWLAVRPPLEPIALQGRQQLAAAYDRLFATEPA</sequence>
<feature type="active site" description="Schiff-base intermediate with substrate" evidence="3">
    <location>
        <position position="185"/>
    </location>
</feature>
<dbReference type="PRINTS" id="PR00146">
    <property type="entry name" value="DHPICSNTHASE"/>
</dbReference>
<dbReference type="EMBL" id="FMXM01000002">
    <property type="protein sequence ID" value="SDA40110.1"/>
    <property type="molecule type" value="Genomic_DNA"/>
</dbReference>
<evidence type="ECO:0000313" key="5">
    <source>
        <dbReference type="EMBL" id="SDA40110.1"/>
    </source>
</evidence>
<feature type="active site" description="Proton donor/acceptor" evidence="3">
    <location>
        <position position="155"/>
    </location>
</feature>
<name>A0A1G5V2L2_9HYPH</name>
<dbReference type="InterPro" id="IPR013785">
    <property type="entry name" value="Aldolase_TIM"/>
</dbReference>
<dbReference type="PANTHER" id="PTHR12128:SF67">
    <property type="entry name" value="BLR3884 PROTEIN"/>
    <property type="match status" value="1"/>
</dbReference>
<protein>
    <submittedName>
        <fullName evidence="5">4-hydroxy-tetrahydrodipicolinate synthase</fullName>
    </submittedName>
</protein>
<dbReference type="PIRSF" id="PIRSF001365">
    <property type="entry name" value="DHDPS"/>
    <property type="match status" value="1"/>
</dbReference>
<reference evidence="5 6" key="1">
    <citation type="submission" date="2016-10" db="EMBL/GenBank/DDBJ databases">
        <authorList>
            <person name="de Groot N.N."/>
        </authorList>
    </citation>
    <scope>NUCLEOTIDE SEQUENCE [LARGE SCALE GENOMIC DNA]</scope>
    <source>
        <strain evidence="5 6">CGMCC 1.12097</strain>
    </source>
</reference>
<dbReference type="SMART" id="SM01130">
    <property type="entry name" value="DHDPS"/>
    <property type="match status" value="1"/>
</dbReference>
<dbReference type="CDD" id="cd00408">
    <property type="entry name" value="DHDPS-like"/>
    <property type="match status" value="1"/>
</dbReference>
<dbReference type="Proteomes" id="UP000198588">
    <property type="component" value="Unassembled WGS sequence"/>
</dbReference>
<feature type="binding site" evidence="4">
    <location>
        <position position="226"/>
    </location>
    <ligand>
        <name>pyruvate</name>
        <dbReference type="ChEBI" id="CHEBI:15361"/>
    </ligand>
</feature>
<evidence type="ECO:0000256" key="2">
    <source>
        <dbReference type="PIRNR" id="PIRNR001365"/>
    </source>
</evidence>
<evidence type="ECO:0000256" key="1">
    <source>
        <dbReference type="ARBA" id="ARBA00023239"/>
    </source>
</evidence>
<evidence type="ECO:0000256" key="4">
    <source>
        <dbReference type="PIRSR" id="PIRSR001365-2"/>
    </source>
</evidence>
<dbReference type="Pfam" id="PF00701">
    <property type="entry name" value="DHDPS"/>
    <property type="match status" value="1"/>
</dbReference>
<evidence type="ECO:0000313" key="6">
    <source>
        <dbReference type="Proteomes" id="UP000198588"/>
    </source>
</evidence>
<dbReference type="Gene3D" id="3.20.20.70">
    <property type="entry name" value="Aldolase class I"/>
    <property type="match status" value="1"/>
</dbReference>
<dbReference type="AlphaFoldDB" id="A0A1G5V2L2"/>
<dbReference type="STRING" id="1165689.SAMN02927914_00207"/>
<comment type="similarity">
    <text evidence="2">Belongs to the DapA family.</text>
</comment>
<accession>A0A1G5V2L2</accession>
<keyword evidence="1 2" id="KW-0456">Lyase</keyword>
<organism evidence="5 6">
    <name type="scientific">Mesorhizobium qingshengii</name>
    <dbReference type="NCBI Taxonomy" id="1165689"/>
    <lineage>
        <taxon>Bacteria</taxon>
        <taxon>Pseudomonadati</taxon>
        <taxon>Pseudomonadota</taxon>
        <taxon>Alphaproteobacteria</taxon>
        <taxon>Hyphomicrobiales</taxon>
        <taxon>Phyllobacteriaceae</taxon>
        <taxon>Mesorhizobium</taxon>
    </lineage>
</organism>
<dbReference type="GO" id="GO:0008840">
    <property type="term" value="F:4-hydroxy-tetrahydrodipicolinate synthase activity"/>
    <property type="evidence" value="ECO:0007669"/>
    <property type="project" value="TreeGrafter"/>
</dbReference>
<proteinExistence type="inferred from homology"/>